<evidence type="ECO:0008006" key="4">
    <source>
        <dbReference type="Google" id="ProtNLM"/>
    </source>
</evidence>
<dbReference type="Pfam" id="PF05016">
    <property type="entry name" value="ParE_toxin"/>
    <property type="match status" value="1"/>
</dbReference>
<sequence>MAELKIIWTNRALAVFQKTAYWYAANLGIQFAATFAKNVDEAIHKILLMPTVGQLEKRGKDKEYRSILSHPLCRIYYWYNNTEIHIVRLRFNKMNK</sequence>
<proteinExistence type="predicted"/>
<evidence type="ECO:0000313" key="3">
    <source>
        <dbReference type="Proteomes" id="UP000070319"/>
    </source>
</evidence>
<dbReference type="RefSeq" id="WP_007214101.1">
    <property type="nucleotide sequence ID" value="NZ_JAQEXF010000011.1"/>
</dbReference>
<comment type="caution">
    <text evidence="2">The sequence shown here is derived from an EMBL/GenBank/DDBJ whole genome shotgun (WGS) entry which is preliminary data.</text>
</comment>
<organism evidence="2">
    <name type="scientific">Bacteroides intestinalis</name>
    <dbReference type="NCBI Taxonomy" id="329854"/>
    <lineage>
        <taxon>Bacteria</taxon>
        <taxon>Pseudomonadati</taxon>
        <taxon>Bacteroidota</taxon>
        <taxon>Bacteroidia</taxon>
        <taxon>Bacteroidales</taxon>
        <taxon>Bacteroidaceae</taxon>
        <taxon>Bacteroides</taxon>
    </lineage>
</organism>
<dbReference type="AlphaFoldDB" id="A0A139KN48"/>
<reference evidence="2 3" key="1">
    <citation type="submission" date="2016-02" db="EMBL/GenBank/DDBJ databases">
        <authorList>
            <person name="Wen L."/>
            <person name="He K."/>
            <person name="Yang H."/>
        </authorList>
    </citation>
    <scope>NUCLEOTIDE SEQUENCE [LARGE SCALE GENOMIC DNA]</scope>
    <source>
        <strain evidence="2 3">KLE1704</strain>
    </source>
</reference>
<name>A0A139KN48_9BACE</name>
<keyword evidence="1" id="KW-1277">Toxin-antitoxin system</keyword>
<dbReference type="EMBL" id="LTDF01000178">
    <property type="protein sequence ID" value="KXT40621.1"/>
    <property type="molecule type" value="Genomic_DNA"/>
</dbReference>
<accession>A0A139KN48</accession>
<dbReference type="Proteomes" id="UP000070319">
    <property type="component" value="Unassembled WGS sequence"/>
</dbReference>
<dbReference type="InterPro" id="IPR035093">
    <property type="entry name" value="RelE/ParE_toxin_dom_sf"/>
</dbReference>
<dbReference type="PATRIC" id="fig|329854.7.peg.5472"/>
<evidence type="ECO:0000313" key="2">
    <source>
        <dbReference type="EMBL" id="KXT40621.1"/>
    </source>
</evidence>
<dbReference type="InterPro" id="IPR007712">
    <property type="entry name" value="RelE/ParE_toxin"/>
</dbReference>
<dbReference type="Gene3D" id="3.30.2310.20">
    <property type="entry name" value="RelE-like"/>
    <property type="match status" value="1"/>
</dbReference>
<gene>
    <name evidence="2" type="ORF">HMPREF2531_05398</name>
</gene>
<evidence type="ECO:0000256" key="1">
    <source>
        <dbReference type="ARBA" id="ARBA00022649"/>
    </source>
</evidence>
<protein>
    <recommendedName>
        <fullName evidence="4">Type II toxin-antitoxin system RelE/ParE family toxin</fullName>
    </recommendedName>
</protein>